<gene>
    <name evidence="1" type="ORF">DMC14_003255</name>
</gene>
<name>A0A3Q9VBT2_9BACT</name>
<organism evidence="1 2">
    <name type="scientific">Metamycoplasma phocicerebrale</name>
    <dbReference type="NCBI Taxonomy" id="142649"/>
    <lineage>
        <taxon>Bacteria</taxon>
        <taxon>Bacillati</taxon>
        <taxon>Mycoplasmatota</taxon>
        <taxon>Mycoplasmoidales</taxon>
        <taxon>Metamycoplasmataceae</taxon>
        <taxon>Metamycoplasma</taxon>
    </lineage>
</organism>
<dbReference type="RefSeq" id="WP_116171397.1">
    <property type="nucleotide sequence ID" value="NZ_CP033058.2"/>
</dbReference>
<proteinExistence type="predicted"/>
<dbReference type="KEGG" id="mphc:DMC14_003255"/>
<dbReference type="AlphaFoldDB" id="A0A3Q9VBT2"/>
<evidence type="ECO:0000313" key="2">
    <source>
        <dbReference type="Proteomes" id="UP000256585"/>
    </source>
</evidence>
<sequence length="69" mass="8012">MNNFDYKASKERVYKILDTPLKVNQVDNIPNNPQFTDNNSYRGWVSSIFIDIVDSTNLFKKNDPNVSVE</sequence>
<reference evidence="1" key="1">
    <citation type="submission" date="2019-03" db="EMBL/GenBank/DDBJ databases">
        <title>Draft Sequence and Annotation of the Mycoplasma phocicerebrale Strain 1049T Genome.</title>
        <authorList>
            <person name="Frasca S.Jr."/>
            <person name="Kutish G.F."/>
            <person name="Castellanos Gell J."/>
            <person name="Michaels D.L."/>
            <person name="Brown D.R."/>
        </authorList>
    </citation>
    <scope>NUCLEOTIDE SEQUENCE</scope>
    <source>
        <strain evidence="1">1049</strain>
    </source>
</reference>
<keyword evidence="2" id="KW-1185">Reference proteome</keyword>
<accession>A0A3Q9VBT2</accession>
<dbReference type="OrthoDB" id="8776790at2"/>
<dbReference type="Proteomes" id="UP000256585">
    <property type="component" value="Chromosome"/>
</dbReference>
<dbReference type="EMBL" id="CP033058">
    <property type="protein sequence ID" value="AZZ65781.1"/>
    <property type="molecule type" value="Genomic_DNA"/>
</dbReference>
<protein>
    <submittedName>
        <fullName evidence="1">Uncharacterized protein</fullName>
    </submittedName>
</protein>
<evidence type="ECO:0000313" key="1">
    <source>
        <dbReference type="EMBL" id="AZZ65781.1"/>
    </source>
</evidence>